<feature type="non-terminal residue" evidence="1">
    <location>
        <position position="1"/>
    </location>
</feature>
<feature type="non-terminal residue" evidence="1">
    <location>
        <position position="55"/>
    </location>
</feature>
<name>A0ACA9QIN2_9GLOM</name>
<comment type="caution">
    <text evidence="1">The sequence shown here is derived from an EMBL/GenBank/DDBJ whole genome shotgun (WGS) entry which is preliminary data.</text>
</comment>
<sequence>QIVDHINQNGLDNCEYNLRETTHKQNVLNCKLRRNNTSGYNRISLLKNKNVWRFY</sequence>
<reference evidence="1" key="1">
    <citation type="submission" date="2021-06" db="EMBL/GenBank/DDBJ databases">
        <authorList>
            <person name="Kallberg Y."/>
            <person name="Tangrot J."/>
            <person name="Rosling A."/>
        </authorList>
    </citation>
    <scope>NUCLEOTIDE SEQUENCE</scope>
    <source>
        <strain evidence="1">IL203A</strain>
    </source>
</reference>
<dbReference type="Proteomes" id="UP000789702">
    <property type="component" value="Unassembled WGS sequence"/>
</dbReference>
<proteinExistence type="predicted"/>
<dbReference type="EMBL" id="CAJVPU010045707">
    <property type="protein sequence ID" value="CAG8750088.1"/>
    <property type="molecule type" value="Genomic_DNA"/>
</dbReference>
<accession>A0ACA9QIN2</accession>
<evidence type="ECO:0000313" key="2">
    <source>
        <dbReference type="Proteomes" id="UP000789702"/>
    </source>
</evidence>
<keyword evidence="2" id="KW-1185">Reference proteome</keyword>
<protein>
    <submittedName>
        <fullName evidence="1">9906_t:CDS:1</fullName>
    </submittedName>
</protein>
<organism evidence="1 2">
    <name type="scientific">Dentiscutata heterogama</name>
    <dbReference type="NCBI Taxonomy" id="1316150"/>
    <lineage>
        <taxon>Eukaryota</taxon>
        <taxon>Fungi</taxon>
        <taxon>Fungi incertae sedis</taxon>
        <taxon>Mucoromycota</taxon>
        <taxon>Glomeromycotina</taxon>
        <taxon>Glomeromycetes</taxon>
        <taxon>Diversisporales</taxon>
        <taxon>Gigasporaceae</taxon>
        <taxon>Dentiscutata</taxon>
    </lineage>
</organism>
<evidence type="ECO:0000313" key="1">
    <source>
        <dbReference type="EMBL" id="CAG8750088.1"/>
    </source>
</evidence>
<gene>
    <name evidence="1" type="ORF">DHETER_LOCUS14583</name>
</gene>